<dbReference type="InterPro" id="IPR044259">
    <property type="entry name" value="CYP37-like"/>
</dbReference>
<evidence type="ECO:0000313" key="2">
    <source>
        <dbReference type="Proteomes" id="UP001177140"/>
    </source>
</evidence>
<name>A0AA41RWX1_PAPNU</name>
<sequence length="52" mass="5569">GGLQSLLNSIKDKDPDRVSVGLANSLDTIAELELLQAPGLSFLLPGQYLKYP</sequence>
<organism evidence="1 2">
    <name type="scientific">Papaver nudicaule</name>
    <name type="common">Iceland poppy</name>
    <dbReference type="NCBI Taxonomy" id="74823"/>
    <lineage>
        <taxon>Eukaryota</taxon>
        <taxon>Viridiplantae</taxon>
        <taxon>Streptophyta</taxon>
        <taxon>Embryophyta</taxon>
        <taxon>Tracheophyta</taxon>
        <taxon>Spermatophyta</taxon>
        <taxon>Magnoliopsida</taxon>
        <taxon>Ranunculales</taxon>
        <taxon>Papaveraceae</taxon>
        <taxon>Papaveroideae</taxon>
        <taxon>Papaver</taxon>
    </lineage>
</organism>
<accession>A0AA41RWX1</accession>
<evidence type="ECO:0000313" key="1">
    <source>
        <dbReference type="EMBL" id="MCL7026071.1"/>
    </source>
</evidence>
<dbReference type="Proteomes" id="UP001177140">
    <property type="component" value="Unassembled WGS sequence"/>
</dbReference>
<reference evidence="1" key="1">
    <citation type="submission" date="2022-03" db="EMBL/GenBank/DDBJ databases">
        <title>A functionally conserved STORR gene fusion in Papaver species that diverged 16.8 million years ago.</title>
        <authorList>
            <person name="Catania T."/>
        </authorList>
    </citation>
    <scope>NUCLEOTIDE SEQUENCE</scope>
    <source>
        <strain evidence="1">S-191538</strain>
    </source>
</reference>
<comment type="caution">
    <text evidence="1">The sequence shown here is derived from an EMBL/GenBank/DDBJ whole genome shotgun (WGS) entry which is preliminary data.</text>
</comment>
<keyword evidence="2" id="KW-1185">Reference proteome</keyword>
<dbReference type="AlphaFoldDB" id="A0AA41RWX1"/>
<protein>
    <submittedName>
        <fullName evidence="1">Uncharacterized protein</fullName>
    </submittedName>
</protein>
<dbReference type="PANTHER" id="PTHR47318">
    <property type="entry name" value="PEPTIDYL-PROLYL CIS-TRANS ISOMERASE CYP37, CHLOROPLASTIC"/>
    <property type="match status" value="1"/>
</dbReference>
<feature type="non-terminal residue" evidence="1">
    <location>
        <position position="1"/>
    </location>
</feature>
<dbReference type="PANTHER" id="PTHR47318:SF1">
    <property type="entry name" value="PEPTIDYL-PROLYL CIS-TRANS ISOMERASE CYP37, CHLOROPLASTIC"/>
    <property type="match status" value="1"/>
</dbReference>
<gene>
    <name evidence="1" type="ORF">MKW94_020448</name>
</gene>
<feature type="non-terminal residue" evidence="1">
    <location>
        <position position="52"/>
    </location>
</feature>
<proteinExistence type="predicted"/>
<dbReference type="EMBL" id="JAJJMA010052248">
    <property type="protein sequence ID" value="MCL7026071.1"/>
    <property type="molecule type" value="Genomic_DNA"/>
</dbReference>